<feature type="region of interest" description="Disordered" evidence="1">
    <location>
        <begin position="53"/>
        <end position="77"/>
    </location>
</feature>
<accession>A0ABQ2V843</accession>
<dbReference type="Proteomes" id="UP000654471">
    <property type="component" value="Unassembled WGS sequence"/>
</dbReference>
<comment type="caution">
    <text evidence="2">The sequence shown here is derived from an EMBL/GenBank/DDBJ whole genome shotgun (WGS) entry which is preliminary data.</text>
</comment>
<protein>
    <submittedName>
        <fullName evidence="2">Uncharacterized protein</fullName>
    </submittedName>
</protein>
<evidence type="ECO:0000256" key="1">
    <source>
        <dbReference type="SAM" id="MobiDB-lite"/>
    </source>
</evidence>
<evidence type="ECO:0000313" key="2">
    <source>
        <dbReference type="EMBL" id="GGU70649.1"/>
    </source>
</evidence>
<name>A0ABQ2V843_9ACTN</name>
<sequence length="77" mass="7956">MTTVAAGKERGPGELDALFARAGLRRTRILPDPAFASLVKAVAAWGGRAGGVYGDRVPRPCDSPARAPGARSTPPSR</sequence>
<dbReference type="EMBL" id="BMRP01000013">
    <property type="protein sequence ID" value="GGU70649.1"/>
    <property type="molecule type" value="Genomic_DNA"/>
</dbReference>
<gene>
    <name evidence="2" type="ORF">GCM10010211_40430</name>
</gene>
<keyword evidence="3" id="KW-1185">Reference proteome</keyword>
<organism evidence="2 3">
    <name type="scientific">Streptomyces albospinus</name>
    <dbReference type="NCBI Taxonomy" id="285515"/>
    <lineage>
        <taxon>Bacteria</taxon>
        <taxon>Bacillati</taxon>
        <taxon>Actinomycetota</taxon>
        <taxon>Actinomycetes</taxon>
        <taxon>Kitasatosporales</taxon>
        <taxon>Streptomycetaceae</taxon>
        <taxon>Streptomyces</taxon>
    </lineage>
</organism>
<proteinExistence type="predicted"/>
<evidence type="ECO:0000313" key="3">
    <source>
        <dbReference type="Proteomes" id="UP000654471"/>
    </source>
</evidence>
<reference evidence="3" key="1">
    <citation type="journal article" date="2019" name="Int. J. Syst. Evol. Microbiol.">
        <title>The Global Catalogue of Microorganisms (GCM) 10K type strain sequencing project: providing services to taxonomists for standard genome sequencing and annotation.</title>
        <authorList>
            <consortium name="The Broad Institute Genomics Platform"/>
            <consortium name="The Broad Institute Genome Sequencing Center for Infectious Disease"/>
            <person name="Wu L."/>
            <person name="Ma J."/>
        </authorList>
    </citation>
    <scope>NUCLEOTIDE SEQUENCE [LARGE SCALE GENOMIC DNA]</scope>
    <source>
        <strain evidence="3">JCM 3399</strain>
    </source>
</reference>